<evidence type="ECO:0000256" key="3">
    <source>
        <dbReference type="ARBA" id="ARBA00023004"/>
    </source>
</evidence>
<dbReference type="SUPFAM" id="SSF51197">
    <property type="entry name" value="Clavaminate synthase-like"/>
    <property type="match status" value="1"/>
</dbReference>
<dbReference type="EMBL" id="CP077074">
    <property type="protein sequence ID" value="QXH43335.1"/>
    <property type="molecule type" value="Genomic_DNA"/>
</dbReference>
<keyword evidence="3" id="KW-0408">Iron</keyword>
<accession>A0ABX8MXV4</accession>
<evidence type="ECO:0000313" key="5">
    <source>
        <dbReference type="EMBL" id="QXH43335.1"/>
    </source>
</evidence>
<sequence>MGEKLLLSSPMQTTIISKLLGCTVQKFLEDIWATNQCFNLSGAVDYLEVLPSLSSLDSLYFSLESAGARLGVVDGHASPSSGTSLVRSDGRVALDEVHAAYRSGKTLLLTHLQNSHIGVARLARFIESELHGAGILLRKEVGANLFLTPPFSRGFEPHYDGHDVLILQLAGKKIWNTFDQRPKIRAGMEGDQVPPDQLGQIRNTFELHQGDVLYLPRGKPHVAYTTNENSLHLTLSIVPATWSDFFAEEIKSRSDIDSRLTETSQPPILGISPSNASELRQRLGRRWLANLHSLPEVPPWTLSINHPNISVRLAKSVIAELEILPLSDTINVRLPGSTIRLGADAAETVKRILEGHVISPKNISLGGRTDDSKTRFLHQLIEIGLATPVLE</sequence>
<dbReference type="Proteomes" id="UP000693952">
    <property type="component" value="Chromosome"/>
</dbReference>
<organism evidence="5 6">
    <name type="scientific">Pseudomonas sessilinigenes</name>
    <dbReference type="NCBI Taxonomy" id="658629"/>
    <lineage>
        <taxon>Bacteria</taxon>
        <taxon>Pseudomonadati</taxon>
        <taxon>Pseudomonadota</taxon>
        <taxon>Gammaproteobacteria</taxon>
        <taxon>Pseudomonadales</taxon>
        <taxon>Pseudomonadaceae</taxon>
        <taxon>Pseudomonas</taxon>
    </lineage>
</organism>
<evidence type="ECO:0000256" key="1">
    <source>
        <dbReference type="ARBA" id="ARBA00001954"/>
    </source>
</evidence>
<dbReference type="PANTHER" id="PTHR13096:SF9">
    <property type="entry name" value="BIFUNCTIONAL LYSINE-SPECIFIC DEMETHYLASE AND HISTIDYL-HYDROXYLASE"/>
    <property type="match status" value="1"/>
</dbReference>
<evidence type="ECO:0000313" key="6">
    <source>
        <dbReference type="Proteomes" id="UP000693952"/>
    </source>
</evidence>
<evidence type="ECO:0000259" key="4">
    <source>
        <dbReference type="PROSITE" id="PS51184"/>
    </source>
</evidence>
<keyword evidence="2" id="KW-0479">Metal-binding</keyword>
<evidence type="ECO:0000256" key="2">
    <source>
        <dbReference type="ARBA" id="ARBA00022723"/>
    </source>
</evidence>
<gene>
    <name evidence="5" type="ORF">KSS89_14290</name>
</gene>
<name>A0ABX8MXV4_9PSED</name>
<keyword evidence="6" id="KW-1185">Reference proteome</keyword>
<dbReference type="RefSeq" id="WP_124346647.1">
    <property type="nucleotide sequence ID" value="NZ_CP027706.1"/>
</dbReference>
<reference evidence="5" key="1">
    <citation type="submission" date="2021-06" db="EMBL/GenBank/DDBJ databases">
        <title>Updating the genus Pseudomonas: Description of 43 new species and partition of the Pseudomonas putida group.</title>
        <authorList>
            <person name="Girard L."/>
            <person name="Lood C."/>
            <person name="Vandamme P."/>
            <person name="Rokni-Zadeh H."/>
            <person name="van Noort V."/>
            <person name="Hofte M."/>
            <person name="Lavigne R."/>
            <person name="De Mot R."/>
        </authorList>
    </citation>
    <scope>NUCLEOTIDE SEQUENCE</scope>
    <source>
        <strain evidence="5">CMR12a</strain>
    </source>
</reference>
<dbReference type="InterPro" id="IPR039994">
    <property type="entry name" value="NO66-like"/>
</dbReference>
<comment type="cofactor">
    <cofactor evidence="1">
        <name>Fe(2+)</name>
        <dbReference type="ChEBI" id="CHEBI:29033"/>
    </cofactor>
</comment>
<dbReference type="PROSITE" id="PS51184">
    <property type="entry name" value="JMJC"/>
    <property type="match status" value="1"/>
</dbReference>
<dbReference type="Gene3D" id="2.60.120.650">
    <property type="entry name" value="Cupin"/>
    <property type="match status" value="1"/>
</dbReference>
<dbReference type="PANTHER" id="PTHR13096">
    <property type="entry name" value="MINA53 MYC INDUCED NUCLEAR ANTIGEN"/>
    <property type="match status" value="1"/>
</dbReference>
<protein>
    <submittedName>
        <fullName evidence="5">Cupin domain-containing protein</fullName>
    </submittedName>
</protein>
<proteinExistence type="predicted"/>
<feature type="domain" description="JmjC" evidence="4">
    <location>
        <begin position="101"/>
        <end position="254"/>
    </location>
</feature>
<dbReference type="InterPro" id="IPR003347">
    <property type="entry name" value="JmjC_dom"/>
</dbReference>
<dbReference type="Pfam" id="PF08007">
    <property type="entry name" value="JmjC_2"/>
    <property type="match status" value="1"/>
</dbReference>